<feature type="non-terminal residue" evidence="2">
    <location>
        <position position="1"/>
    </location>
</feature>
<gene>
    <name evidence="2" type="ORF">S01H1_68568</name>
</gene>
<organism evidence="2">
    <name type="scientific">marine sediment metagenome</name>
    <dbReference type="NCBI Taxonomy" id="412755"/>
    <lineage>
        <taxon>unclassified sequences</taxon>
        <taxon>metagenomes</taxon>
        <taxon>ecological metagenomes</taxon>
    </lineage>
</organism>
<keyword evidence="1" id="KW-0472">Membrane</keyword>
<evidence type="ECO:0000256" key="1">
    <source>
        <dbReference type="SAM" id="Phobius"/>
    </source>
</evidence>
<keyword evidence="1" id="KW-1133">Transmembrane helix</keyword>
<dbReference type="EMBL" id="BARS01045475">
    <property type="protein sequence ID" value="GAG33150.1"/>
    <property type="molecule type" value="Genomic_DNA"/>
</dbReference>
<keyword evidence="1" id="KW-0812">Transmembrane</keyword>
<comment type="caution">
    <text evidence="2">The sequence shown here is derived from an EMBL/GenBank/DDBJ whole genome shotgun (WGS) entry which is preliminary data.</text>
</comment>
<feature type="transmembrane region" description="Helical" evidence="1">
    <location>
        <begin position="35"/>
        <end position="54"/>
    </location>
</feature>
<accession>X0WR64</accession>
<protein>
    <submittedName>
        <fullName evidence="2">Uncharacterized protein</fullName>
    </submittedName>
</protein>
<proteinExistence type="predicted"/>
<dbReference type="AlphaFoldDB" id="X0WR64"/>
<evidence type="ECO:0000313" key="2">
    <source>
        <dbReference type="EMBL" id="GAG33150.1"/>
    </source>
</evidence>
<reference evidence="2" key="1">
    <citation type="journal article" date="2014" name="Front. Microbiol.">
        <title>High frequency of phylogenetically diverse reductive dehalogenase-homologous genes in deep subseafloor sedimentary metagenomes.</title>
        <authorList>
            <person name="Kawai M."/>
            <person name="Futagami T."/>
            <person name="Toyoda A."/>
            <person name="Takaki Y."/>
            <person name="Nishi S."/>
            <person name="Hori S."/>
            <person name="Arai W."/>
            <person name="Tsubouchi T."/>
            <person name="Morono Y."/>
            <person name="Uchiyama I."/>
            <person name="Ito T."/>
            <person name="Fujiyama A."/>
            <person name="Inagaki F."/>
            <person name="Takami H."/>
        </authorList>
    </citation>
    <scope>NUCLEOTIDE SEQUENCE</scope>
    <source>
        <strain evidence="2">Expedition CK06-06</strain>
    </source>
</reference>
<sequence>VHCLTKGLLWTNMETTMQSPLELILLPFRFPKETFIILVFVVVIGAFLDCLWMCEAGSSGIDHLVSSWADRIEWLVAGIAGAVKWFTL</sequence>
<name>X0WR64_9ZZZZ</name>